<reference evidence="1 2" key="1">
    <citation type="submission" date="2022-12" db="EMBL/GenBank/DDBJ databases">
        <title>Chromosome-scale assembly of the Ensete ventricosum genome.</title>
        <authorList>
            <person name="Dussert Y."/>
            <person name="Stocks J."/>
            <person name="Wendawek A."/>
            <person name="Woldeyes F."/>
            <person name="Nichols R.A."/>
            <person name="Borrell J.S."/>
        </authorList>
    </citation>
    <scope>NUCLEOTIDE SEQUENCE [LARGE SCALE GENOMIC DNA]</scope>
    <source>
        <strain evidence="2">cv. Maze</strain>
        <tissue evidence="1">Seeds</tissue>
    </source>
</reference>
<keyword evidence="2" id="KW-1185">Reference proteome</keyword>
<organism evidence="1 2">
    <name type="scientific">Ensete ventricosum</name>
    <name type="common">Abyssinian banana</name>
    <name type="synonym">Musa ensete</name>
    <dbReference type="NCBI Taxonomy" id="4639"/>
    <lineage>
        <taxon>Eukaryota</taxon>
        <taxon>Viridiplantae</taxon>
        <taxon>Streptophyta</taxon>
        <taxon>Embryophyta</taxon>
        <taxon>Tracheophyta</taxon>
        <taxon>Spermatophyta</taxon>
        <taxon>Magnoliopsida</taxon>
        <taxon>Liliopsida</taxon>
        <taxon>Zingiberales</taxon>
        <taxon>Musaceae</taxon>
        <taxon>Ensete</taxon>
    </lineage>
</organism>
<dbReference type="Proteomes" id="UP001222027">
    <property type="component" value="Unassembled WGS sequence"/>
</dbReference>
<dbReference type="Gene3D" id="1.10.510.10">
    <property type="entry name" value="Transferase(Phosphotransferase) domain 1"/>
    <property type="match status" value="1"/>
</dbReference>
<evidence type="ECO:0000313" key="1">
    <source>
        <dbReference type="EMBL" id="KAJ8458593.1"/>
    </source>
</evidence>
<dbReference type="EMBL" id="JAQQAF010000009">
    <property type="protein sequence ID" value="KAJ8458593.1"/>
    <property type="molecule type" value="Genomic_DNA"/>
</dbReference>
<proteinExistence type="predicted"/>
<dbReference type="AlphaFoldDB" id="A0AAV8PPF3"/>
<accession>A0AAV8PPF3</accession>
<dbReference type="PANTHER" id="PTHR45631:SF202">
    <property type="entry name" value="SENESCENCE-INDUCED RECEPTOR-LIKE SERINE_THREONINE-PROTEIN KINASE"/>
    <property type="match status" value="1"/>
</dbReference>
<dbReference type="PANTHER" id="PTHR45631">
    <property type="entry name" value="OS07G0107800 PROTEIN-RELATED"/>
    <property type="match status" value="1"/>
</dbReference>
<evidence type="ECO:0000313" key="2">
    <source>
        <dbReference type="Proteomes" id="UP001222027"/>
    </source>
</evidence>
<gene>
    <name evidence="1" type="ORF">OPV22_031519</name>
</gene>
<sequence length="187" mass="20546">MSQGTLQDHLQGRTHNAGALSQGQRLQIAVDAAQGQDSQFWVVKDNLILSTTPPTSKVRKAMCIASRCGRVQGNIEDIVDAKLQGQYDEKSVWKCVDIAMKCTSQGSHQRPTMAEVVMQLKERLELETPHDRTENSNMEVSDVSQSSAYVAKMLVAGIGPISKVMLGSLDFTLAALFYSDPKVFEMV</sequence>
<protein>
    <submittedName>
        <fullName evidence="1">Uncharacterized protein</fullName>
    </submittedName>
</protein>
<name>A0AAV8PPF3_ENSVE</name>
<comment type="caution">
    <text evidence="1">The sequence shown here is derived from an EMBL/GenBank/DDBJ whole genome shotgun (WGS) entry which is preliminary data.</text>
</comment>